<proteinExistence type="predicted"/>
<protein>
    <submittedName>
        <fullName evidence="1">Uncharacterized protein</fullName>
    </submittedName>
</protein>
<dbReference type="EMBL" id="JAGVWF010000081">
    <property type="protein sequence ID" value="MBS3059813.1"/>
    <property type="molecule type" value="Genomic_DNA"/>
</dbReference>
<dbReference type="InterPro" id="IPR015422">
    <property type="entry name" value="PyrdxlP-dep_Trfase_small"/>
</dbReference>
<dbReference type="Proteomes" id="UP000683213">
    <property type="component" value="Unassembled WGS sequence"/>
</dbReference>
<reference evidence="1" key="1">
    <citation type="submission" date="2021-03" db="EMBL/GenBank/DDBJ databases">
        <authorList>
            <person name="Jaffe A."/>
        </authorList>
    </citation>
    <scope>NUCLEOTIDE SEQUENCE</scope>
    <source>
        <strain evidence="1">RIFCSPHIGHO2_01_FULL_GW2011_AR10_43_9</strain>
    </source>
</reference>
<name>A0A8T4KXU5_9ARCH</name>
<accession>A0A8T4KXU5</accession>
<evidence type="ECO:0000313" key="2">
    <source>
        <dbReference type="Proteomes" id="UP000683213"/>
    </source>
</evidence>
<evidence type="ECO:0000313" key="1">
    <source>
        <dbReference type="EMBL" id="MBS3059813.1"/>
    </source>
</evidence>
<dbReference type="AlphaFoldDB" id="A0A8T4KXU5"/>
<comment type="caution">
    <text evidence="1">The sequence shown here is derived from an EMBL/GenBank/DDBJ whole genome shotgun (WGS) entry which is preliminary data.</text>
</comment>
<gene>
    <name evidence="1" type="ORF">J4224_05325</name>
</gene>
<reference evidence="1" key="2">
    <citation type="submission" date="2021-05" db="EMBL/GenBank/DDBJ databases">
        <title>Protein family content uncovers lineage relationships and bacterial pathway maintenance mechanisms in DPANN archaea.</title>
        <authorList>
            <person name="Castelle C.J."/>
            <person name="Meheust R."/>
            <person name="Jaffe A.L."/>
            <person name="Seitz K."/>
            <person name="Gong X."/>
            <person name="Baker B.J."/>
            <person name="Banfield J.F."/>
        </authorList>
    </citation>
    <scope>NUCLEOTIDE SEQUENCE</scope>
    <source>
        <strain evidence="1">RIFCSPHIGHO2_01_FULL_GW2011_AR10_43_9</strain>
    </source>
</reference>
<organism evidence="1 2">
    <name type="scientific">Candidatus Iainarchaeum sp</name>
    <dbReference type="NCBI Taxonomy" id="3101447"/>
    <lineage>
        <taxon>Archaea</taxon>
        <taxon>Candidatus Iainarchaeota</taxon>
        <taxon>Candidatus Iainarchaeia</taxon>
        <taxon>Candidatus Iainarchaeales</taxon>
        <taxon>Candidatus Iainarchaeaceae</taxon>
        <taxon>Candidatus Iainarchaeum</taxon>
    </lineage>
</organism>
<sequence length="89" mass="9678">MFGLLILKNHEKQGSIVLFEADEIDVAGLEVGPCEAGNKAIRTDMCCAETIVSSINPRDLAVASFYLYNTVEEIAALTNEVTAILEVFK</sequence>
<dbReference type="Gene3D" id="3.90.1150.10">
    <property type="entry name" value="Aspartate Aminotransferase, domain 1"/>
    <property type="match status" value="1"/>
</dbReference>